<dbReference type="EMBL" id="JAZHOF010000004">
    <property type="protein sequence ID" value="MEJ8571891.1"/>
    <property type="molecule type" value="Genomic_DNA"/>
</dbReference>
<organism evidence="2 3">
    <name type="scientific">Microbaculum marinum</name>
    <dbReference type="NCBI Taxonomy" id="1764581"/>
    <lineage>
        <taxon>Bacteria</taxon>
        <taxon>Pseudomonadati</taxon>
        <taxon>Pseudomonadota</taxon>
        <taxon>Alphaproteobacteria</taxon>
        <taxon>Hyphomicrobiales</taxon>
        <taxon>Tepidamorphaceae</taxon>
        <taxon>Microbaculum</taxon>
    </lineage>
</organism>
<dbReference type="RefSeq" id="WP_340329592.1">
    <property type="nucleotide sequence ID" value="NZ_JAZHOF010000004.1"/>
</dbReference>
<name>A0AAW9RQ07_9HYPH</name>
<evidence type="ECO:0000313" key="3">
    <source>
        <dbReference type="Proteomes" id="UP001378188"/>
    </source>
</evidence>
<accession>A0AAW9RQ07</accession>
<comment type="caution">
    <text evidence="2">The sequence shown here is derived from an EMBL/GenBank/DDBJ whole genome shotgun (WGS) entry which is preliminary data.</text>
</comment>
<protein>
    <submittedName>
        <fullName evidence="2">EAL domain-containing protein</fullName>
    </submittedName>
</protein>
<dbReference type="InterPro" id="IPR001633">
    <property type="entry name" value="EAL_dom"/>
</dbReference>
<dbReference type="Proteomes" id="UP001378188">
    <property type="component" value="Unassembled WGS sequence"/>
</dbReference>
<dbReference type="InterPro" id="IPR003018">
    <property type="entry name" value="GAF"/>
</dbReference>
<dbReference type="Pfam" id="PF01590">
    <property type="entry name" value="GAF"/>
    <property type="match status" value="1"/>
</dbReference>
<keyword evidence="3" id="KW-1185">Reference proteome</keyword>
<dbReference type="SUPFAM" id="SSF55781">
    <property type="entry name" value="GAF domain-like"/>
    <property type="match status" value="1"/>
</dbReference>
<dbReference type="PANTHER" id="PTHR33121">
    <property type="entry name" value="CYCLIC DI-GMP PHOSPHODIESTERASE PDEF"/>
    <property type="match status" value="1"/>
</dbReference>
<evidence type="ECO:0000313" key="2">
    <source>
        <dbReference type="EMBL" id="MEJ8571891.1"/>
    </source>
</evidence>
<dbReference type="PROSITE" id="PS50883">
    <property type="entry name" value="EAL"/>
    <property type="match status" value="1"/>
</dbReference>
<dbReference type="Pfam" id="PF00563">
    <property type="entry name" value="EAL"/>
    <property type="match status" value="1"/>
</dbReference>
<dbReference type="CDD" id="cd01948">
    <property type="entry name" value="EAL"/>
    <property type="match status" value="1"/>
</dbReference>
<dbReference type="InterPro" id="IPR035919">
    <property type="entry name" value="EAL_sf"/>
</dbReference>
<dbReference type="SMART" id="SM00052">
    <property type="entry name" value="EAL"/>
    <property type="match status" value="1"/>
</dbReference>
<dbReference type="Gene3D" id="3.30.450.40">
    <property type="match status" value="1"/>
</dbReference>
<sequence>MDEGDTVVRQALKVMREHLGMEAAYISEIVDGRSVFRVVDAPGQEHLIKVGDSHALEDVYCPLILDGRLPELIPDTADEPLAVALPITAAVPIGAHVSVPLRLSNGRVYGMFCCLSFKPDKTLNKRDHTMMRAFADLAAREIGRDLDKRKHTDERLARISEVIRENRFSIVYQPIWDLESRRPVGLECLTRFTAEPLRSPDRWFEEAASAGMGVDLEMATLKRAVAVFPQLPPGTHLSINASPETVNSEAFQNLMTRLPAERFVLEITEHALIDDYASINARLKPLRERGLRIAVDDAGAGYSCLQHILQLLPNIIKLDMSLTRNINVDPVRRALTAALVGFSVETGSRIVAEGVESMSELNTLTALGVQKGQGYLLGRPVPFAAALGNFEKYGFPHADCVAASPRS</sequence>
<evidence type="ECO:0000259" key="1">
    <source>
        <dbReference type="PROSITE" id="PS50883"/>
    </source>
</evidence>
<dbReference type="GO" id="GO:0071111">
    <property type="term" value="F:cyclic-guanylate-specific phosphodiesterase activity"/>
    <property type="evidence" value="ECO:0007669"/>
    <property type="project" value="InterPro"/>
</dbReference>
<proteinExistence type="predicted"/>
<gene>
    <name evidence="2" type="ORF">V3328_10435</name>
</gene>
<reference evidence="2 3" key="1">
    <citation type="submission" date="2024-02" db="EMBL/GenBank/DDBJ databases">
        <title>Genome analysis and characterization of Microbaculum marinisediminis sp. nov., isolated from marine sediment.</title>
        <authorList>
            <person name="Du Z.-J."/>
            <person name="Ye Y.-Q."/>
            <person name="Zhang Z.-R."/>
            <person name="Yuan S.-M."/>
            <person name="Zhang X.-Y."/>
        </authorList>
    </citation>
    <scope>NUCLEOTIDE SEQUENCE [LARGE SCALE GENOMIC DNA]</scope>
    <source>
        <strain evidence="2 3">SDUM1044001</strain>
    </source>
</reference>
<dbReference type="AlphaFoldDB" id="A0AAW9RQ07"/>
<dbReference type="Gene3D" id="3.20.20.450">
    <property type="entry name" value="EAL domain"/>
    <property type="match status" value="1"/>
</dbReference>
<dbReference type="PANTHER" id="PTHR33121:SF70">
    <property type="entry name" value="SIGNALING PROTEIN YKOW"/>
    <property type="match status" value="1"/>
</dbReference>
<dbReference type="InterPro" id="IPR029016">
    <property type="entry name" value="GAF-like_dom_sf"/>
</dbReference>
<dbReference type="SUPFAM" id="SSF141868">
    <property type="entry name" value="EAL domain-like"/>
    <property type="match status" value="1"/>
</dbReference>
<feature type="domain" description="EAL" evidence="1">
    <location>
        <begin position="152"/>
        <end position="394"/>
    </location>
</feature>
<dbReference type="InterPro" id="IPR050706">
    <property type="entry name" value="Cyclic-di-GMP_PDE-like"/>
</dbReference>